<dbReference type="InterPro" id="IPR053905">
    <property type="entry name" value="EF-G-like_DII"/>
</dbReference>
<evidence type="ECO:0000256" key="1">
    <source>
        <dbReference type="ARBA" id="ARBA00004496"/>
    </source>
</evidence>
<dbReference type="SUPFAM" id="SSF54980">
    <property type="entry name" value="EF-G C-terminal domain-like"/>
    <property type="match status" value="2"/>
</dbReference>
<dbReference type="SUPFAM" id="SSF54211">
    <property type="entry name" value="Ribosomal protein S5 domain 2-like"/>
    <property type="match status" value="1"/>
</dbReference>
<feature type="binding site" evidence="8">
    <location>
        <begin position="77"/>
        <end position="81"/>
    </location>
    <ligand>
        <name>GTP</name>
        <dbReference type="ChEBI" id="CHEBI:37565"/>
    </ligand>
</feature>
<gene>
    <name evidence="8" type="primary">fusA</name>
    <name evidence="11" type="ordered locus">SpiGrapes_0624</name>
</gene>
<dbReference type="STRING" id="158190.SpiGrapes_0624"/>
<dbReference type="Gene3D" id="2.40.30.10">
    <property type="entry name" value="Translation factors"/>
    <property type="match status" value="1"/>
</dbReference>
<dbReference type="PRINTS" id="PR00315">
    <property type="entry name" value="ELONGATNFCT"/>
</dbReference>
<dbReference type="GO" id="GO:0005737">
    <property type="term" value="C:cytoplasm"/>
    <property type="evidence" value="ECO:0007669"/>
    <property type="project" value="UniProtKB-SubCell"/>
</dbReference>
<dbReference type="InterPro" id="IPR035647">
    <property type="entry name" value="EFG_III/V"/>
</dbReference>
<dbReference type="Gene3D" id="3.40.50.300">
    <property type="entry name" value="P-loop containing nucleotide triphosphate hydrolases"/>
    <property type="match status" value="1"/>
</dbReference>
<keyword evidence="5 8" id="KW-0648">Protein biosynthesis</keyword>
<dbReference type="CDD" id="cd01680">
    <property type="entry name" value="EFG_like_IV"/>
    <property type="match status" value="1"/>
</dbReference>
<evidence type="ECO:0000313" key="11">
    <source>
        <dbReference type="EMBL" id="AEV28466.1"/>
    </source>
</evidence>
<dbReference type="SMART" id="SM00889">
    <property type="entry name" value="EFG_IV"/>
    <property type="match status" value="1"/>
</dbReference>
<dbReference type="Proteomes" id="UP000005632">
    <property type="component" value="Chromosome"/>
</dbReference>
<dbReference type="CDD" id="cd04088">
    <property type="entry name" value="EFG_mtEFG_II"/>
    <property type="match status" value="1"/>
</dbReference>
<evidence type="ECO:0000259" key="10">
    <source>
        <dbReference type="PROSITE" id="PS51722"/>
    </source>
</evidence>
<dbReference type="SMART" id="SM00838">
    <property type="entry name" value="EFG_C"/>
    <property type="match status" value="1"/>
</dbReference>
<evidence type="ECO:0000256" key="3">
    <source>
        <dbReference type="ARBA" id="ARBA00022741"/>
    </source>
</evidence>
<dbReference type="RefSeq" id="WP_014269315.1">
    <property type="nucleotide sequence ID" value="NC_016633.1"/>
</dbReference>
<reference evidence="11 12" key="1">
    <citation type="submission" date="2011-11" db="EMBL/GenBank/DDBJ databases">
        <title>Complete sequence of Spirochaeta sp. grapes.</title>
        <authorList>
            <consortium name="US DOE Joint Genome Institute"/>
            <person name="Lucas S."/>
            <person name="Han J."/>
            <person name="Lapidus A."/>
            <person name="Cheng J.-F."/>
            <person name="Goodwin L."/>
            <person name="Pitluck S."/>
            <person name="Peters L."/>
            <person name="Ovchinnikova G."/>
            <person name="Munk A.C."/>
            <person name="Detter J.C."/>
            <person name="Han C."/>
            <person name="Tapia R."/>
            <person name="Land M."/>
            <person name="Hauser L."/>
            <person name="Kyrpides N."/>
            <person name="Ivanova N."/>
            <person name="Pagani I."/>
            <person name="Ritalahtilisa K."/>
            <person name="Loeffler F."/>
            <person name="Woyke T."/>
        </authorList>
    </citation>
    <scope>NUCLEOTIDE SEQUENCE [LARGE SCALE GENOMIC DNA]</scope>
    <source>
        <strain evidence="12">ATCC BAA-1885 / DSM 22778 / Grapes</strain>
    </source>
</reference>
<keyword evidence="12" id="KW-1185">Reference proteome</keyword>
<feature type="binding site" evidence="8">
    <location>
        <begin position="13"/>
        <end position="20"/>
    </location>
    <ligand>
        <name>GTP</name>
        <dbReference type="ChEBI" id="CHEBI:37565"/>
    </ligand>
</feature>
<dbReference type="PANTHER" id="PTHR43261:SF1">
    <property type="entry name" value="RIBOSOME-RELEASING FACTOR 2, MITOCHONDRIAL"/>
    <property type="match status" value="1"/>
</dbReference>
<dbReference type="KEGG" id="sgp:SpiGrapes_0624"/>
<dbReference type="OrthoDB" id="9804431at2"/>
<dbReference type="EMBL" id="CP003155">
    <property type="protein sequence ID" value="AEV28466.1"/>
    <property type="molecule type" value="Genomic_DNA"/>
</dbReference>
<protein>
    <recommendedName>
        <fullName evidence="8 9">Elongation factor G</fullName>
        <shortName evidence="8">EF-G</shortName>
    </recommendedName>
</protein>
<feature type="binding site" evidence="8">
    <location>
        <begin position="131"/>
        <end position="134"/>
    </location>
    <ligand>
        <name>GTP</name>
        <dbReference type="ChEBI" id="CHEBI:37565"/>
    </ligand>
</feature>
<dbReference type="InterPro" id="IPR041095">
    <property type="entry name" value="EFG_II"/>
</dbReference>
<dbReference type="Pfam" id="PF14492">
    <property type="entry name" value="EFG_III"/>
    <property type="match status" value="1"/>
</dbReference>
<dbReference type="eggNOG" id="COG0480">
    <property type="taxonomic scope" value="Bacteria"/>
</dbReference>
<keyword evidence="6 8" id="KW-0342">GTP-binding</keyword>
<dbReference type="PROSITE" id="PS00301">
    <property type="entry name" value="G_TR_1"/>
    <property type="match status" value="1"/>
</dbReference>
<dbReference type="PROSITE" id="PS51722">
    <property type="entry name" value="G_TR_2"/>
    <property type="match status" value="1"/>
</dbReference>
<dbReference type="SUPFAM" id="SSF52540">
    <property type="entry name" value="P-loop containing nucleoside triphosphate hydrolases"/>
    <property type="match status" value="1"/>
</dbReference>
<dbReference type="CDD" id="cd16262">
    <property type="entry name" value="EFG_III"/>
    <property type="match status" value="1"/>
</dbReference>
<dbReference type="HOGENOM" id="CLU_002794_4_1_12"/>
<dbReference type="SUPFAM" id="SSF50447">
    <property type="entry name" value="Translation proteins"/>
    <property type="match status" value="1"/>
</dbReference>
<dbReference type="InterPro" id="IPR014721">
    <property type="entry name" value="Ribsml_uS5_D2-typ_fold_subgr"/>
</dbReference>
<dbReference type="HAMAP" id="MF_00054_B">
    <property type="entry name" value="EF_G_EF_2_B"/>
    <property type="match status" value="1"/>
</dbReference>
<organism evidence="11 12">
    <name type="scientific">Sphaerochaeta pleomorpha (strain ATCC BAA-1885 / DSM 22778 / Grapes)</name>
    <dbReference type="NCBI Taxonomy" id="158190"/>
    <lineage>
        <taxon>Bacteria</taxon>
        <taxon>Pseudomonadati</taxon>
        <taxon>Spirochaetota</taxon>
        <taxon>Spirochaetia</taxon>
        <taxon>Spirochaetales</taxon>
        <taxon>Sphaerochaetaceae</taxon>
        <taxon>Sphaerochaeta</taxon>
    </lineage>
</organism>
<evidence type="ECO:0000256" key="7">
    <source>
        <dbReference type="ARBA" id="ARBA00024731"/>
    </source>
</evidence>
<proteinExistence type="inferred from homology"/>
<dbReference type="CDD" id="cd03713">
    <property type="entry name" value="EFG_mtEFG_C"/>
    <property type="match status" value="1"/>
</dbReference>
<dbReference type="FunFam" id="3.30.70.870:FF:000001">
    <property type="entry name" value="Elongation factor G"/>
    <property type="match status" value="1"/>
</dbReference>
<dbReference type="InterPro" id="IPR035649">
    <property type="entry name" value="EFG_V"/>
</dbReference>
<dbReference type="InterPro" id="IPR005517">
    <property type="entry name" value="Transl_elong_EFG/EF2_IV"/>
</dbReference>
<dbReference type="PANTHER" id="PTHR43261">
    <property type="entry name" value="TRANSLATION ELONGATION FACTOR G-RELATED"/>
    <property type="match status" value="1"/>
</dbReference>
<evidence type="ECO:0000256" key="5">
    <source>
        <dbReference type="ARBA" id="ARBA00022917"/>
    </source>
</evidence>
<name>G8QXW1_SPHPG</name>
<dbReference type="InterPro" id="IPR020568">
    <property type="entry name" value="Ribosomal_Su5_D2-typ_SF"/>
</dbReference>
<accession>G8QXW1</accession>
<dbReference type="NCBIfam" id="NF009381">
    <property type="entry name" value="PRK12740.1-5"/>
    <property type="match status" value="1"/>
</dbReference>
<dbReference type="InterPro" id="IPR000640">
    <property type="entry name" value="EFG_V-like"/>
</dbReference>
<keyword evidence="8" id="KW-0963">Cytoplasm</keyword>
<dbReference type="InterPro" id="IPR000795">
    <property type="entry name" value="T_Tr_GTP-bd_dom"/>
</dbReference>
<dbReference type="InterPro" id="IPR009000">
    <property type="entry name" value="Transl_B-barrel_sf"/>
</dbReference>
<dbReference type="InterPro" id="IPR009022">
    <property type="entry name" value="EFG_III"/>
</dbReference>
<dbReference type="Pfam" id="PF22042">
    <property type="entry name" value="EF-G_D2"/>
    <property type="match status" value="1"/>
</dbReference>
<evidence type="ECO:0000313" key="12">
    <source>
        <dbReference type="Proteomes" id="UP000005632"/>
    </source>
</evidence>
<dbReference type="GO" id="GO:0003746">
    <property type="term" value="F:translation elongation factor activity"/>
    <property type="evidence" value="ECO:0007669"/>
    <property type="project" value="UniProtKB-UniRule"/>
</dbReference>
<dbReference type="NCBIfam" id="TIGR00484">
    <property type="entry name" value="EF-G"/>
    <property type="match status" value="1"/>
</dbReference>
<dbReference type="InterPro" id="IPR004540">
    <property type="entry name" value="Transl_elong_EFG/EF2"/>
</dbReference>
<dbReference type="Pfam" id="PF00679">
    <property type="entry name" value="EFG_C"/>
    <property type="match status" value="1"/>
</dbReference>
<keyword evidence="3 8" id="KW-0547">Nucleotide-binding</keyword>
<dbReference type="Gene3D" id="3.30.70.240">
    <property type="match status" value="1"/>
</dbReference>
<dbReference type="CDD" id="cd01886">
    <property type="entry name" value="EF-G"/>
    <property type="match status" value="1"/>
</dbReference>
<dbReference type="Pfam" id="PF00009">
    <property type="entry name" value="GTP_EFTU"/>
    <property type="match status" value="1"/>
</dbReference>
<comment type="function">
    <text evidence="7 8">Catalyzes the GTP-dependent ribosomal translocation step during translation elongation. During this step, the ribosome changes from the pre-translocational (PRE) to the post-translocational (POST) state as the newly formed A-site-bound peptidyl-tRNA and P-site-bound deacylated tRNA move to the P and E sites, respectively. Catalyzes the coordinated movement of the two tRNA molecules, the mRNA and conformational changes in the ribosome.</text>
</comment>
<dbReference type="GO" id="GO:0005525">
    <property type="term" value="F:GTP binding"/>
    <property type="evidence" value="ECO:0007669"/>
    <property type="project" value="UniProtKB-UniRule"/>
</dbReference>
<dbReference type="Gene3D" id="3.30.70.870">
    <property type="entry name" value="Elongation Factor G (Translational Gtpase), domain 3"/>
    <property type="match status" value="1"/>
</dbReference>
<evidence type="ECO:0000256" key="6">
    <source>
        <dbReference type="ARBA" id="ARBA00023134"/>
    </source>
</evidence>
<dbReference type="FunFam" id="3.30.70.240:FF:000001">
    <property type="entry name" value="Elongation factor G"/>
    <property type="match status" value="1"/>
</dbReference>
<dbReference type="GO" id="GO:0032790">
    <property type="term" value="P:ribosome disassembly"/>
    <property type="evidence" value="ECO:0007669"/>
    <property type="project" value="TreeGrafter"/>
</dbReference>
<dbReference type="GO" id="GO:0003924">
    <property type="term" value="F:GTPase activity"/>
    <property type="evidence" value="ECO:0007669"/>
    <property type="project" value="InterPro"/>
</dbReference>
<evidence type="ECO:0000256" key="2">
    <source>
        <dbReference type="ARBA" id="ARBA00005870"/>
    </source>
</evidence>
<dbReference type="InterPro" id="IPR027417">
    <property type="entry name" value="P-loop_NTPase"/>
</dbReference>
<dbReference type="NCBIfam" id="TIGR00231">
    <property type="entry name" value="small_GTP"/>
    <property type="match status" value="1"/>
</dbReference>
<evidence type="ECO:0000256" key="8">
    <source>
        <dbReference type="HAMAP-Rule" id="MF_00054"/>
    </source>
</evidence>
<comment type="similarity">
    <text evidence="2 8">Belongs to the TRAFAC class translation factor GTPase superfamily. Classic translation factor GTPase family. EF-G/EF-2 subfamily.</text>
</comment>
<dbReference type="InterPro" id="IPR005225">
    <property type="entry name" value="Small_GTP-bd"/>
</dbReference>
<dbReference type="FunFam" id="3.40.50.300:FF:000029">
    <property type="entry name" value="Elongation factor G"/>
    <property type="match status" value="1"/>
</dbReference>
<evidence type="ECO:0000256" key="4">
    <source>
        <dbReference type="ARBA" id="ARBA00022768"/>
    </source>
</evidence>
<comment type="subcellular location">
    <subcellularLocation>
        <location evidence="1 8">Cytoplasm</location>
    </subcellularLocation>
</comment>
<dbReference type="AlphaFoldDB" id="G8QXW1"/>
<sequence length="676" mass="74367">MNEKLTRNIGIMAHIDAGKTTTTERILFYTGENHRIGEVDNGEATMDFMEQEQNRGITIASAATTCSWKGHQINIIDTPGHVDFTAEVERSLRVLDGAVVVVCAVGGVEPQTETVWRQADTYKVPRIAFVNKMDRLGANFEEAIEEIRLKLNTNPIPIFIPVGRENDFSGIINLLTMKYYTYDSSDQGKTVIENEIPADLQDLADTWHEKLIDSASSFSDEITELYFDGEEIPNELIIATLKKATIERMALPVFVGSSLKDIGVQALLDGVIDFLPSPSEVPALTGLNLKTEKEVSVSYDANKPPLALIFKIQVDREAGPMCFVRVYQGKLKKGTAIMNISKKKRERINRILRMHADRPEDLTELEAGDIGVIVGFKDARTGDTIGSEGVQVLLEKMHFPIPVISVAIEPNTLSDQDKLRSALGILAQEDPTFTYRDDEETGQLVISGMGELHLDVLVTRLTQEMKIQARVGKPQVTYRESITKEASGVESFSKILAGKENAASIALTVRPLSIGGGTKYRCTAKTKGIPEEILEAVERGITNSFKGGIKFGYDTCDMEAEVTAITYNELTASPFAFEACSSICFDKVAQMAAPVLMEPIMKVTVAVPAQFVGEAISSLTSRNGLVNSIESRPSAEYIHAQAPLAQLFGYSTILRSATQGRGTFSMEFNHYSQKLR</sequence>
<dbReference type="InterPro" id="IPR031157">
    <property type="entry name" value="G_TR_CS"/>
</dbReference>
<evidence type="ECO:0000256" key="9">
    <source>
        <dbReference type="NCBIfam" id="TIGR00484"/>
    </source>
</evidence>
<keyword evidence="4 8" id="KW-0251">Elongation factor</keyword>
<feature type="domain" description="Tr-type G" evidence="10">
    <location>
        <begin position="4"/>
        <end position="279"/>
    </location>
</feature>
<dbReference type="Pfam" id="PF03764">
    <property type="entry name" value="EFG_IV"/>
    <property type="match status" value="1"/>
</dbReference>
<dbReference type="Gene3D" id="3.30.230.10">
    <property type="match status" value="1"/>
</dbReference>